<organism evidence="3">
    <name type="scientific">Telmatobacter sp. DSM 110680</name>
    <dbReference type="NCBI Taxonomy" id="3036704"/>
    <lineage>
        <taxon>Bacteria</taxon>
        <taxon>Pseudomonadati</taxon>
        <taxon>Acidobacteriota</taxon>
        <taxon>Terriglobia</taxon>
        <taxon>Terriglobales</taxon>
        <taxon>Acidobacteriaceae</taxon>
        <taxon>Telmatobacter</taxon>
    </lineage>
</organism>
<feature type="transmembrane region" description="Helical" evidence="1">
    <location>
        <begin position="261"/>
        <end position="281"/>
    </location>
</feature>
<dbReference type="GO" id="GO:0016747">
    <property type="term" value="F:acyltransferase activity, transferring groups other than amino-acyl groups"/>
    <property type="evidence" value="ECO:0007669"/>
    <property type="project" value="InterPro"/>
</dbReference>
<evidence type="ECO:0000259" key="2">
    <source>
        <dbReference type="Pfam" id="PF01757"/>
    </source>
</evidence>
<feature type="transmembrane region" description="Helical" evidence="1">
    <location>
        <begin position="169"/>
        <end position="185"/>
    </location>
</feature>
<protein>
    <submittedName>
        <fullName evidence="3">Acyltransferase</fullName>
        <ecNumber evidence="3">2.3.-.-</ecNumber>
    </submittedName>
</protein>
<evidence type="ECO:0000313" key="3">
    <source>
        <dbReference type="EMBL" id="XBH19439.1"/>
    </source>
</evidence>
<feature type="transmembrane region" description="Helical" evidence="1">
    <location>
        <begin position="124"/>
        <end position="148"/>
    </location>
</feature>
<evidence type="ECO:0000256" key="1">
    <source>
        <dbReference type="SAM" id="Phobius"/>
    </source>
</evidence>
<feature type="domain" description="Acyltransferase 3" evidence="2">
    <location>
        <begin position="9"/>
        <end position="342"/>
    </location>
</feature>
<feature type="transmembrane region" description="Helical" evidence="1">
    <location>
        <begin position="38"/>
        <end position="62"/>
    </location>
</feature>
<dbReference type="Pfam" id="PF01757">
    <property type="entry name" value="Acyl_transf_3"/>
    <property type="match status" value="1"/>
</dbReference>
<feature type="transmembrane region" description="Helical" evidence="1">
    <location>
        <begin position="205"/>
        <end position="225"/>
    </location>
</feature>
<sequence length="364" mass="41640">MKKPARLDALTGLRSFAAINIVLFHFSNPNWFGPLAPVVNAGYASVSFFILLSGFVLGYNYNAKARAGELSNVRFYEARFTRLYPIYLLSLILAFKMIPLEWGYHTHGMFWTGMVLSPLLLQGWIPEIATFLNTPAWTMSAESFYYVLFPWMAKWKKPEKVGWHLTKMGLVWMLGLIPGTLYVIFNPDGLPHVDRFSYGSWLQALKYTPLPHLASFVFGVLLAELDEIIPRMGNRRMVLGLFGFAATFAILTQAYRLPYPLLHDGFFMPLFGCIILGLAGVNPLSKLLGLRPLVFVGEASYCLYLLHFNLWNMIHDSHVLDRLGLARFDPWISYVLLILLALMALHFVEKPAQRILRGWMHVWR</sequence>
<feature type="transmembrane region" description="Helical" evidence="1">
    <location>
        <begin position="237"/>
        <end position="255"/>
    </location>
</feature>
<proteinExistence type="predicted"/>
<feature type="transmembrane region" description="Helical" evidence="1">
    <location>
        <begin position="7"/>
        <end position="26"/>
    </location>
</feature>
<gene>
    <name evidence="3" type="ORF">P8935_08985</name>
</gene>
<keyword evidence="1" id="KW-0472">Membrane</keyword>
<dbReference type="RefSeq" id="WP_348264656.1">
    <property type="nucleotide sequence ID" value="NZ_CP121196.1"/>
</dbReference>
<feature type="transmembrane region" description="Helical" evidence="1">
    <location>
        <begin position="331"/>
        <end position="348"/>
    </location>
</feature>
<dbReference type="PANTHER" id="PTHR23028">
    <property type="entry name" value="ACETYLTRANSFERASE"/>
    <property type="match status" value="1"/>
</dbReference>
<name>A0AAU7DP30_9BACT</name>
<accession>A0AAU7DP30</accession>
<dbReference type="EMBL" id="CP121196">
    <property type="protein sequence ID" value="XBH19439.1"/>
    <property type="molecule type" value="Genomic_DNA"/>
</dbReference>
<dbReference type="InterPro" id="IPR050879">
    <property type="entry name" value="Acyltransferase_3"/>
</dbReference>
<keyword evidence="1" id="KW-0812">Transmembrane</keyword>
<keyword evidence="1" id="KW-1133">Transmembrane helix</keyword>
<reference evidence="3" key="1">
    <citation type="submission" date="2023-03" db="EMBL/GenBank/DDBJ databases">
        <title>Edaphobacter sp.</title>
        <authorList>
            <person name="Huber K.J."/>
            <person name="Papendorf J."/>
            <person name="Pilke C."/>
            <person name="Bunk B."/>
            <person name="Sproeer C."/>
            <person name="Pester M."/>
        </authorList>
    </citation>
    <scope>NUCLEOTIDE SEQUENCE</scope>
    <source>
        <strain evidence="3">DSM 110680</strain>
    </source>
</reference>
<dbReference type="InterPro" id="IPR002656">
    <property type="entry name" value="Acyl_transf_3_dom"/>
</dbReference>
<dbReference type="EC" id="2.3.-.-" evidence="3"/>
<keyword evidence="3" id="KW-0808">Transferase</keyword>
<feature type="transmembrane region" description="Helical" evidence="1">
    <location>
        <begin position="293"/>
        <end position="311"/>
    </location>
</feature>
<keyword evidence="3" id="KW-0012">Acyltransferase</keyword>
<dbReference type="AlphaFoldDB" id="A0AAU7DP30"/>
<feature type="transmembrane region" description="Helical" evidence="1">
    <location>
        <begin position="83"/>
        <end position="104"/>
    </location>
</feature>